<keyword evidence="4 9" id="KW-0863">Zinc-finger</keyword>
<dbReference type="CDD" id="cd21085">
    <property type="entry name" value="WH_NTD_PHF10"/>
    <property type="match status" value="1"/>
</dbReference>
<proteinExistence type="predicted"/>
<reference evidence="12" key="2">
    <citation type="submission" date="2015-02" db="UniProtKB">
        <authorList>
            <consortium name="EnsemblMetazoa"/>
        </authorList>
    </citation>
    <scope>IDENTIFICATION</scope>
</reference>
<dbReference type="CDD" id="cd15529">
    <property type="entry name" value="PHD2_PHF10"/>
    <property type="match status" value="1"/>
</dbReference>
<evidence type="ECO:0000259" key="11">
    <source>
        <dbReference type="PROSITE" id="PS50016"/>
    </source>
</evidence>
<keyword evidence="13" id="KW-1185">Reference proteome</keyword>
<evidence type="ECO:0000256" key="5">
    <source>
        <dbReference type="ARBA" id="ARBA00022833"/>
    </source>
</evidence>
<dbReference type="PROSITE" id="PS50016">
    <property type="entry name" value="ZF_PHD_2"/>
    <property type="match status" value="2"/>
</dbReference>
<protein>
    <recommendedName>
        <fullName evidence="11">PHD-type domain-containing protein</fullName>
    </recommendedName>
</protein>
<dbReference type="InterPro" id="IPR011011">
    <property type="entry name" value="Znf_FYVE_PHD"/>
</dbReference>
<dbReference type="SUPFAM" id="SSF57903">
    <property type="entry name" value="FYVE/PHD zinc finger"/>
    <property type="match status" value="2"/>
</dbReference>
<reference evidence="13" key="1">
    <citation type="submission" date="2011-05" db="EMBL/GenBank/DDBJ databases">
        <authorList>
            <person name="Richards S.R."/>
            <person name="Qu J."/>
            <person name="Jiang H."/>
            <person name="Jhangiani S.N."/>
            <person name="Agravi P."/>
            <person name="Goodspeed R."/>
            <person name="Gross S."/>
            <person name="Mandapat C."/>
            <person name="Jackson L."/>
            <person name="Mathew T."/>
            <person name="Pu L."/>
            <person name="Thornton R."/>
            <person name="Saada N."/>
            <person name="Wilczek-Boney K.B."/>
            <person name="Lee S."/>
            <person name="Kovar C."/>
            <person name="Wu Y."/>
            <person name="Scherer S.E."/>
            <person name="Worley K.C."/>
            <person name="Muzny D.M."/>
            <person name="Gibbs R."/>
        </authorList>
    </citation>
    <scope>NUCLEOTIDE SEQUENCE</scope>
    <source>
        <strain evidence="13">Brora</strain>
    </source>
</reference>
<dbReference type="Pfam" id="PF00628">
    <property type="entry name" value="PHD"/>
    <property type="match status" value="1"/>
</dbReference>
<dbReference type="GO" id="GO:0005634">
    <property type="term" value="C:nucleus"/>
    <property type="evidence" value="ECO:0007669"/>
    <property type="project" value="UniProtKB-SubCell"/>
</dbReference>
<evidence type="ECO:0000256" key="2">
    <source>
        <dbReference type="ARBA" id="ARBA00022723"/>
    </source>
</evidence>
<dbReference type="eggNOG" id="KOG1512">
    <property type="taxonomic scope" value="Eukaryota"/>
</dbReference>
<dbReference type="InterPro" id="IPR001965">
    <property type="entry name" value="Znf_PHD"/>
</dbReference>
<evidence type="ECO:0000256" key="8">
    <source>
        <dbReference type="ARBA" id="ARBA00023242"/>
    </source>
</evidence>
<dbReference type="STRING" id="126957.T1IPY3"/>
<feature type="compositionally biased region" description="Polar residues" evidence="10">
    <location>
        <begin position="84"/>
        <end position="103"/>
    </location>
</feature>
<evidence type="ECO:0000256" key="10">
    <source>
        <dbReference type="SAM" id="MobiDB-lite"/>
    </source>
</evidence>
<dbReference type="EnsemblMetazoa" id="SMAR003089-RA">
    <property type="protein sequence ID" value="SMAR003089-PA"/>
    <property type="gene ID" value="SMAR003089"/>
</dbReference>
<feature type="domain" description="PHD-type" evidence="11">
    <location>
        <begin position="462"/>
        <end position="520"/>
    </location>
</feature>
<dbReference type="Proteomes" id="UP000014500">
    <property type="component" value="Unassembled WGS sequence"/>
</dbReference>
<organism evidence="12 13">
    <name type="scientific">Strigamia maritima</name>
    <name type="common">European centipede</name>
    <name type="synonym">Geophilus maritimus</name>
    <dbReference type="NCBI Taxonomy" id="126957"/>
    <lineage>
        <taxon>Eukaryota</taxon>
        <taxon>Metazoa</taxon>
        <taxon>Ecdysozoa</taxon>
        <taxon>Arthropoda</taxon>
        <taxon>Myriapoda</taxon>
        <taxon>Chilopoda</taxon>
        <taxon>Pleurostigmophora</taxon>
        <taxon>Geophilomorpha</taxon>
        <taxon>Linotaeniidae</taxon>
        <taxon>Strigamia</taxon>
    </lineage>
</organism>
<feature type="domain" description="PHD-type" evidence="11">
    <location>
        <begin position="517"/>
        <end position="565"/>
    </location>
</feature>
<dbReference type="HOGENOM" id="CLU_028634_2_0_1"/>
<evidence type="ECO:0000313" key="12">
    <source>
        <dbReference type="EnsemblMetazoa" id="SMAR003089-PA"/>
    </source>
</evidence>
<comment type="subcellular location">
    <subcellularLocation>
        <location evidence="1">Nucleus</location>
    </subcellularLocation>
</comment>
<dbReference type="AlphaFoldDB" id="T1IPY3"/>
<dbReference type="PANTHER" id="PTHR45888">
    <property type="entry name" value="HL01030P-RELATED"/>
    <property type="match status" value="1"/>
</dbReference>
<evidence type="ECO:0000256" key="1">
    <source>
        <dbReference type="ARBA" id="ARBA00004123"/>
    </source>
</evidence>
<evidence type="ECO:0000256" key="7">
    <source>
        <dbReference type="ARBA" id="ARBA00023163"/>
    </source>
</evidence>
<evidence type="ECO:0000256" key="6">
    <source>
        <dbReference type="ARBA" id="ARBA00023015"/>
    </source>
</evidence>
<name>T1IPY3_STRMM</name>
<keyword evidence="2" id="KW-0479">Metal-binding</keyword>
<keyword evidence="8" id="KW-0539">Nucleus</keyword>
<feature type="region of interest" description="Disordered" evidence="10">
    <location>
        <begin position="75"/>
        <end position="144"/>
    </location>
</feature>
<sequence>MSEPELSSTHLIPTDSQGTFVAASCIKTDEAVQFARPAQVASRDSLDIFDASTMLTGPESRDPILMSAPTIVPPTFPIIEDDGSSSNHKFTTPTKHPENSNTDGPLEDDSRSSFDSFKTPASRELTSSEVPAEEDSQSSFASQRSAKQRWDAVDERSAVFPAENLFEYQWPLNNKLADYYMLQEQICEFLQVKSFKRKHPELTRRPVEMDEKQFLRDRGVVTETQCDLGLTALKSEEVLELTMRDYPEKYVEYDKVLQEKEKQNISEKHKLYSTPNVEKSKMAEFVKKAIKSASEWNMNLNRERAEERRACFDLQSLIVHYPTGKRKKLDIEPVNVGQYPVSLIPGQFQDYYRKYTANELKYYPFNTVLYGPRSSYNQDTTQTTSDGSQSDSEDSSSTDGSSSDSSRDGSADSSSGESHSRLETDPSKCSYELADSKIRMNLNLRGRRLKAIQKRGRGKVKEGSCCVCRGREQNKEGVTEELLPCTECSKRGHPSCLDIARDMIPTIKSYAWQCIDCKNCTVCLDPYDEEKIMFCDKCDRAYHIFCVGLKTLPRGLWLCLTCGECRSCGAKRPGPEGNKKLQWVHEYQKGRTSSVNIYCVNCSKRRR</sequence>
<dbReference type="PANTHER" id="PTHR45888:SF4">
    <property type="entry name" value="PHD FINGER PROTEIN 10"/>
    <property type="match status" value="1"/>
</dbReference>
<keyword evidence="5" id="KW-0862">Zinc</keyword>
<dbReference type="EMBL" id="JH431265">
    <property type="status" value="NOT_ANNOTATED_CDS"/>
    <property type="molecule type" value="Genomic_DNA"/>
</dbReference>
<evidence type="ECO:0000313" key="13">
    <source>
        <dbReference type="Proteomes" id="UP000014500"/>
    </source>
</evidence>
<dbReference type="SMART" id="SM00249">
    <property type="entry name" value="PHD"/>
    <property type="match status" value="2"/>
</dbReference>
<feature type="region of interest" description="Disordered" evidence="10">
    <location>
        <begin position="374"/>
        <end position="425"/>
    </location>
</feature>
<dbReference type="InterPro" id="IPR019787">
    <property type="entry name" value="Znf_PHD-finger"/>
</dbReference>
<feature type="compositionally biased region" description="Low complexity" evidence="10">
    <location>
        <begin position="379"/>
        <end position="390"/>
    </location>
</feature>
<keyword evidence="3" id="KW-0677">Repeat</keyword>
<dbReference type="PhylomeDB" id="T1IPY3"/>
<evidence type="ECO:0000256" key="3">
    <source>
        <dbReference type="ARBA" id="ARBA00022737"/>
    </source>
</evidence>
<dbReference type="GO" id="GO:0008270">
    <property type="term" value="F:zinc ion binding"/>
    <property type="evidence" value="ECO:0007669"/>
    <property type="project" value="UniProtKB-KW"/>
</dbReference>
<keyword evidence="7" id="KW-0804">Transcription</keyword>
<evidence type="ECO:0000256" key="9">
    <source>
        <dbReference type="PROSITE-ProRule" id="PRU00146"/>
    </source>
</evidence>
<keyword evidence="6" id="KW-0805">Transcription regulation</keyword>
<dbReference type="InterPro" id="IPR013083">
    <property type="entry name" value="Znf_RING/FYVE/PHD"/>
</dbReference>
<evidence type="ECO:0000256" key="4">
    <source>
        <dbReference type="ARBA" id="ARBA00022771"/>
    </source>
</evidence>
<accession>T1IPY3</accession>
<dbReference type="Gene3D" id="3.30.40.10">
    <property type="entry name" value="Zinc/RING finger domain, C3HC4 (zinc finger)"/>
    <property type="match status" value="1"/>
</dbReference>
<dbReference type="OMA" id="EKHREYA"/>